<feature type="region of interest" description="Disordered" evidence="4">
    <location>
        <begin position="1"/>
        <end position="20"/>
    </location>
</feature>
<sequence length="276" mass="31091">MSRTNASGHEDQENGRENQSQTMTALLRLRELLLSGQFLPGERMAELPLAARLNVSRTPLRLALTTLEHEGLLEMHPTRGFLVRAITLGDIYDSIEVRGVLEGTAARFAAERLPLDSLRAQKSLIEIRECVRALNVAVHASTSDMESLTQYIEWNGRFHALLLDLAESEILTREMERIVRLPFASPNSGFLLVQTRIPESREVLMIGQDQHRAILDAIEKREGTRAESLAREHSRLSRRNLEIALNDQTLRHLVPGGSLIRDTNFNIDLPAATRTH</sequence>
<feature type="domain" description="HTH gntR-type" evidence="5">
    <location>
        <begin position="19"/>
        <end position="86"/>
    </location>
</feature>
<dbReference type="InterPro" id="IPR036390">
    <property type="entry name" value="WH_DNA-bd_sf"/>
</dbReference>
<dbReference type="SMART" id="SM00345">
    <property type="entry name" value="HTH_GNTR"/>
    <property type="match status" value="1"/>
</dbReference>
<dbReference type="SMART" id="SM00895">
    <property type="entry name" value="FCD"/>
    <property type="match status" value="1"/>
</dbReference>
<dbReference type="AlphaFoldDB" id="A0A852VNC0"/>
<dbReference type="Gene3D" id="1.10.10.10">
    <property type="entry name" value="Winged helix-like DNA-binding domain superfamily/Winged helix DNA-binding domain"/>
    <property type="match status" value="1"/>
</dbReference>
<evidence type="ECO:0000313" key="6">
    <source>
        <dbReference type="EMBL" id="NYF91555.1"/>
    </source>
</evidence>
<keyword evidence="2" id="KW-0238">DNA-binding</keyword>
<evidence type="ECO:0000259" key="5">
    <source>
        <dbReference type="PROSITE" id="PS50949"/>
    </source>
</evidence>
<name>A0A852VNC0_9BACT</name>
<evidence type="ECO:0000256" key="1">
    <source>
        <dbReference type="ARBA" id="ARBA00023015"/>
    </source>
</evidence>
<dbReference type="PROSITE" id="PS50949">
    <property type="entry name" value="HTH_GNTR"/>
    <property type="match status" value="1"/>
</dbReference>
<dbReference type="Pfam" id="PF00392">
    <property type="entry name" value="GntR"/>
    <property type="match status" value="1"/>
</dbReference>
<comment type="caution">
    <text evidence="6">The sequence shown here is derived from an EMBL/GenBank/DDBJ whole genome shotgun (WGS) entry which is preliminary data.</text>
</comment>
<protein>
    <submittedName>
        <fullName evidence="6">GntR family transcriptional regulator of vanillate catabolism</fullName>
    </submittedName>
</protein>
<proteinExistence type="predicted"/>
<dbReference type="PANTHER" id="PTHR43537:SF49">
    <property type="entry name" value="TRANSCRIPTIONAL REGULATORY PROTEIN"/>
    <property type="match status" value="1"/>
</dbReference>
<dbReference type="GO" id="GO:0003700">
    <property type="term" value="F:DNA-binding transcription factor activity"/>
    <property type="evidence" value="ECO:0007669"/>
    <property type="project" value="InterPro"/>
</dbReference>
<dbReference type="GO" id="GO:0003677">
    <property type="term" value="F:DNA binding"/>
    <property type="evidence" value="ECO:0007669"/>
    <property type="project" value="UniProtKB-KW"/>
</dbReference>
<evidence type="ECO:0000256" key="2">
    <source>
        <dbReference type="ARBA" id="ARBA00023125"/>
    </source>
</evidence>
<gene>
    <name evidence="6" type="ORF">HDF08_003657</name>
</gene>
<dbReference type="PANTHER" id="PTHR43537">
    <property type="entry name" value="TRANSCRIPTIONAL REGULATOR, GNTR FAMILY"/>
    <property type="match status" value="1"/>
</dbReference>
<organism evidence="6 7">
    <name type="scientific">Tunturiibacter lichenicola</name>
    <dbReference type="NCBI Taxonomy" id="2051959"/>
    <lineage>
        <taxon>Bacteria</taxon>
        <taxon>Pseudomonadati</taxon>
        <taxon>Acidobacteriota</taxon>
        <taxon>Terriglobia</taxon>
        <taxon>Terriglobales</taxon>
        <taxon>Acidobacteriaceae</taxon>
        <taxon>Tunturiibacter</taxon>
    </lineage>
</organism>
<dbReference type="Proteomes" id="UP000564385">
    <property type="component" value="Unassembled WGS sequence"/>
</dbReference>
<dbReference type="InterPro" id="IPR008920">
    <property type="entry name" value="TF_FadR/GntR_C"/>
</dbReference>
<keyword evidence="3" id="KW-0804">Transcription</keyword>
<evidence type="ECO:0000256" key="3">
    <source>
        <dbReference type="ARBA" id="ARBA00023163"/>
    </source>
</evidence>
<dbReference type="InterPro" id="IPR011711">
    <property type="entry name" value="GntR_C"/>
</dbReference>
<dbReference type="EMBL" id="JACCCU010000002">
    <property type="protein sequence ID" value="NYF91555.1"/>
    <property type="molecule type" value="Genomic_DNA"/>
</dbReference>
<keyword evidence="1" id="KW-0805">Transcription regulation</keyword>
<evidence type="ECO:0000256" key="4">
    <source>
        <dbReference type="SAM" id="MobiDB-lite"/>
    </source>
</evidence>
<accession>A0A852VNC0</accession>
<dbReference type="SUPFAM" id="SSF48008">
    <property type="entry name" value="GntR ligand-binding domain-like"/>
    <property type="match status" value="1"/>
</dbReference>
<dbReference type="Gene3D" id="1.20.120.530">
    <property type="entry name" value="GntR ligand-binding domain-like"/>
    <property type="match status" value="1"/>
</dbReference>
<dbReference type="InterPro" id="IPR036388">
    <property type="entry name" value="WH-like_DNA-bd_sf"/>
</dbReference>
<reference evidence="6 7" key="1">
    <citation type="submission" date="2020-07" db="EMBL/GenBank/DDBJ databases">
        <title>Genomic Encyclopedia of Type Strains, Phase IV (KMG-V): Genome sequencing to study the core and pangenomes of soil and plant-associated prokaryotes.</title>
        <authorList>
            <person name="Whitman W."/>
        </authorList>
    </citation>
    <scope>NUCLEOTIDE SEQUENCE [LARGE SCALE GENOMIC DNA]</scope>
    <source>
        <strain evidence="6 7">M8UP22</strain>
    </source>
</reference>
<dbReference type="SUPFAM" id="SSF46785">
    <property type="entry name" value="Winged helix' DNA-binding domain"/>
    <property type="match status" value="1"/>
</dbReference>
<evidence type="ECO:0000313" key="7">
    <source>
        <dbReference type="Proteomes" id="UP000564385"/>
    </source>
</evidence>
<dbReference type="InterPro" id="IPR000524">
    <property type="entry name" value="Tscrpt_reg_HTH_GntR"/>
</dbReference>
<dbReference type="Pfam" id="PF07729">
    <property type="entry name" value="FCD"/>
    <property type="match status" value="1"/>
</dbReference>